<accession>A0AAP0L480</accession>
<feature type="region of interest" description="Disordered" evidence="1">
    <location>
        <begin position="1"/>
        <end position="36"/>
    </location>
</feature>
<comment type="caution">
    <text evidence="2">The sequence shown here is derived from an EMBL/GenBank/DDBJ whole genome shotgun (WGS) entry which is preliminary data.</text>
</comment>
<protein>
    <submittedName>
        <fullName evidence="2">Uncharacterized protein</fullName>
    </submittedName>
</protein>
<sequence>MRDEESAERRDEGAQRGESAERRDERAQRGGMQGGKMSLKEVDIKLIQYNVRLQSMADEEELCGTQPIFNPEEDVSVDTLKNLEVNEVTRVEGYLRETSEKCEIFQIEPKIIIALNEGENDIKIDVISDKPKKQQIESEDDQPLVLVQPPTIPFTFSTPYKGVEVKEPS</sequence>
<evidence type="ECO:0000256" key="1">
    <source>
        <dbReference type="SAM" id="MobiDB-lite"/>
    </source>
</evidence>
<dbReference type="Proteomes" id="UP001420932">
    <property type="component" value="Unassembled WGS sequence"/>
</dbReference>
<dbReference type="EMBL" id="JBBNAF010000002">
    <property type="protein sequence ID" value="KAK9162780.1"/>
    <property type="molecule type" value="Genomic_DNA"/>
</dbReference>
<evidence type="ECO:0000313" key="3">
    <source>
        <dbReference type="Proteomes" id="UP001420932"/>
    </source>
</evidence>
<gene>
    <name evidence="2" type="ORF">Syun_003682</name>
</gene>
<reference evidence="2 3" key="1">
    <citation type="submission" date="2024-01" db="EMBL/GenBank/DDBJ databases">
        <title>Genome assemblies of Stephania.</title>
        <authorList>
            <person name="Yang L."/>
        </authorList>
    </citation>
    <scope>NUCLEOTIDE SEQUENCE [LARGE SCALE GENOMIC DNA]</scope>
    <source>
        <strain evidence="2">YNDBR</strain>
        <tissue evidence="2">Leaf</tissue>
    </source>
</reference>
<evidence type="ECO:0000313" key="2">
    <source>
        <dbReference type="EMBL" id="KAK9162780.1"/>
    </source>
</evidence>
<organism evidence="2 3">
    <name type="scientific">Stephania yunnanensis</name>
    <dbReference type="NCBI Taxonomy" id="152371"/>
    <lineage>
        <taxon>Eukaryota</taxon>
        <taxon>Viridiplantae</taxon>
        <taxon>Streptophyta</taxon>
        <taxon>Embryophyta</taxon>
        <taxon>Tracheophyta</taxon>
        <taxon>Spermatophyta</taxon>
        <taxon>Magnoliopsida</taxon>
        <taxon>Ranunculales</taxon>
        <taxon>Menispermaceae</taxon>
        <taxon>Menispermoideae</taxon>
        <taxon>Cissampelideae</taxon>
        <taxon>Stephania</taxon>
    </lineage>
</organism>
<dbReference type="AlphaFoldDB" id="A0AAP0L480"/>
<keyword evidence="3" id="KW-1185">Reference proteome</keyword>
<feature type="compositionally biased region" description="Basic and acidic residues" evidence="1">
    <location>
        <begin position="1"/>
        <end position="28"/>
    </location>
</feature>
<name>A0AAP0L480_9MAGN</name>
<proteinExistence type="predicted"/>